<evidence type="ECO:0000259" key="4">
    <source>
        <dbReference type="PROSITE" id="PS51077"/>
    </source>
</evidence>
<accession>A0A916W851</accession>
<evidence type="ECO:0000256" key="1">
    <source>
        <dbReference type="ARBA" id="ARBA00023015"/>
    </source>
</evidence>
<dbReference type="Pfam" id="PF01614">
    <property type="entry name" value="IclR_C"/>
    <property type="match status" value="1"/>
</dbReference>
<dbReference type="AlphaFoldDB" id="A0A916W851"/>
<dbReference type="EMBL" id="BMIF01000012">
    <property type="protein sequence ID" value="GGA76986.1"/>
    <property type="molecule type" value="Genomic_DNA"/>
</dbReference>
<keyword evidence="1" id="KW-0805">Transcription regulation</keyword>
<proteinExistence type="predicted"/>
<dbReference type="PROSITE" id="PS51077">
    <property type="entry name" value="HTH_ICLR"/>
    <property type="match status" value="1"/>
</dbReference>
<evidence type="ECO:0000313" key="6">
    <source>
        <dbReference type="EMBL" id="GGA76986.1"/>
    </source>
</evidence>
<dbReference type="PANTHER" id="PTHR30136">
    <property type="entry name" value="HELIX-TURN-HELIX TRANSCRIPTIONAL REGULATOR, ICLR FAMILY"/>
    <property type="match status" value="1"/>
</dbReference>
<dbReference type="SMART" id="SM00346">
    <property type="entry name" value="HTH_ICLR"/>
    <property type="match status" value="1"/>
</dbReference>
<evidence type="ECO:0000259" key="5">
    <source>
        <dbReference type="PROSITE" id="PS51078"/>
    </source>
</evidence>
<dbReference type="SUPFAM" id="SSF46785">
    <property type="entry name" value="Winged helix' DNA-binding domain"/>
    <property type="match status" value="1"/>
</dbReference>
<dbReference type="PANTHER" id="PTHR30136:SF35">
    <property type="entry name" value="HTH-TYPE TRANSCRIPTIONAL REGULATOR RV1719"/>
    <property type="match status" value="1"/>
</dbReference>
<sequence length="265" mass="29276">MDVDLKKESEDRPYKVNVLDRSVAILETLSQFGPSLTQAEIAKLTNLHVSTCMRLLINLRHHGLVGKDEDSGRYRLGYRLIDWAEGARGSSGLVDIARPVMRELCNTFNETVVLSVMSGDHRVDIEQFVGRQSIRRVVTLGVEKPLYAGAASRVLLSGLSTAELDSYLERVELQKLATHTITDPEQLKASLQEIREKGYAEAGQEQYEESGMGIVAPVKGVRGEVVAALGVSIPRFRYSEELRERILPAVLEAAAKVSRSVSGTR</sequence>
<evidence type="ECO:0000256" key="3">
    <source>
        <dbReference type="ARBA" id="ARBA00023163"/>
    </source>
</evidence>
<keyword evidence="3" id="KW-0804">Transcription</keyword>
<reference evidence="6" key="1">
    <citation type="journal article" date="2014" name="Int. J. Syst. Evol. Microbiol.">
        <title>Complete genome sequence of Corynebacterium casei LMG S-19264T (=DSM 44701T), isolated from a smear-ripened cheese.</title>
        <authorList>
            <consortium name="US DOE Joint Genome Institute (JGI-PGF)"/>
            <person name="Walter F."/>
            <person name="Albersmeier A."/>
            <person name="Kalinowski J."/>
            <person name="Ruckert C."/>
        </authorList>
    </citation>
    <scope>NUCLEOTIDE SEQUENCE</scope>
    <source>
        <strain evidence="6">CGMCC 1.15320</strain>
    </source>
</reference>
<dbReference type="InterPro" id="IPR014757">
    <property type="entry name" value="Tscrpt_reg_IclR_C"/>
</dbReference>
<dbReference type="InterPro" id="IPR050707">
    <property type="entry name" value="HTH_MetabolicPath_Reg"/>
</dbReference>
<evidence type="ECO:0000313" key="7">
    <source>
        <dbReference type="Proteomes" id="UP000636264"/>
    </source>
</evidence>
<evidence type="ECO:0000256" key="2">
    <source>
        <dbReference type="ARBA" id="ARBA00023125"/>
    </source>
</evidence>
<organism evidence="6 7">
    <name type="scientific">Nitratireductor aestuarii</name>
    <dbReference type="NCBI Taxonomy" id="1735103"/>
    <lineage>
        <taxon>Bacteria</taxon>
        <taxon>Pseudomonadati</taxon>
        <taxon>Pseudomonadota</taxon>
        <taxon>Alphaproteobacteria</taxon>
        <taxon>Hyphomicrobiales</taxon>
        <taxon>Phyllobacteriaceae</taxon>
        <taxon>Nitratireductor</taxon>
    </lineage>
</organism>
<dbReference type="RefSeq" id="WP_188722284.1">
    <property type="nucleotide sequence ID" value="NZ_BMIF01000012.1"/>
</dbReference>
<comment type="caution">
    <text evidence="6">The sequence shown here is derived from an EMBL/GenBank/DDBJ whole genome shotgun (WGS) entry which is preliminary data.</text>
</comment>
<dbReference type="Pfam" id="PF09339">
    <property type="entry name" value="HTH_IclR"/>
    <property type="match status" value="1"/>
</dbReference>
<feature type="domain" description="HTH iclR-type" evidence="4">
    <location>
        <begin position="16"/>
        <end position="78"/>
    </location>
</feature>
<feature type="domain" description="IclR-ED" evidence="5">
    <location>
        <begin position="79"/>
        <end position="263"/>
    </location>
</feature>
<dbReference type="SUPFAM" id="SSF55781">
    <property type="entry name" value="GAF domain-like"/>
    <property type="match status" value="1"/>
</dbReference>
<protein>
    <submittedName>
        <fullName evidence="6">IclR family transcriptional regulator</fullName>
    </submittedName>
</protein>
<dbReference type="Proteomes" id="UP000636264">
    <property type="component" value="Unassembled WGS sequence"/>
</dbReference>
<dbReference type="InterPro" id="IPR036390">
    <property type="entry name" value="WH_DNA-bd_sf"/>
</dbReference>
<name>A0A916W851_9HYPH</name>
<gene>
    <name evidence="6" type="ORF">GCM10011385_33880</name>
</gene>
<dbReference type="Gene3D" id="3.30.450.40">
    <property type="match status" value="1"/>
</dbReference>
<reference evidence="6" key="2">
    <citation type="submission" date="2020-09" db="EMBL/GenBank/DDBJ databases">
        <authorList>
            <person name="Sun Q."/>
            <person name="Zhou Y."/>
        </authorList>
    </citation>
    <scope>NUCLEOTIDE SEQUENCE</scope>
    <source>
        <strain evidence="6">CGMCC 1.15320</strain>
    </source>
</reference>
<dbReference type="InterPro" id="IPR005471">
    <property type="entry name" value="Tscrpt_reg_IclR_N"/>
</dbReference>
<dbReference type="PROSITE" id="PS51078">
    <property type="entry name" value="ICLR_ED"/>
    <property type="match status" value="1"/>
</dbReference>
<dbReference type="GO" id="GO:0045892">
    <property type="term" value="P:negative regulation of DNA-templated transcription"/>
    <property type="evidence" value="ECO:0007669"/>
    <property type="project" value="TreeGrafter"/>
</dbReference>
<dbReference type="Gene3D" id="1.10.10.10">
    <property type="entry name" value="Winged helix-like DNA-binding domain superfamily/Winged helix DNA-binding domain"/>
    <property type="match status" value="1"/>
</dbReference>
<dbReference type="InterPro" id="IPR036388">
    <property type="entry name" value="WH-like_DNA-bd_sf"/>
</dbReference>
<keyword evidence="7" id="KW-1185">Reference proteome</keyword>
<keyword evidence="2" id="KW-0238">DNA-binding</keyword>
<dbReference type="InterPro" id="IPR029016">
    <property type="entry name" value="GAF-like_dom_sf"/>
</dbReference>
<dbReference type="GO" id="GO:0003677">
    <property type="term" value="F:DNA binding"/>
    <property type="evidence" value="ECO:0007669"/>
    <property type="project" value="UniProtKB-KW"/>
</dbReference>
<dbReference type="GO" id="GO:0003700">
    <property type="term" value="F:DNA-binding transcription factor activity"/>
    <property type="evidence" value="ECO:0007669"/>
    <property type="project" value="TreeGrafter"/>
</dbReference>